<gene>
    <name evidence="1" type="ORF">DFA_00536</name>
</gene>
<sequence length="99" mass="11716">MNAYGLSKLSRLSMSKPATRYYYCRPPYYYQYPIFVTVFNHNHNQPTNQPTDSLFICVVYSNSKRKRKRKRKRERETIRTILILPSTSSFSSTSCCTID</sequence>
<keyword evidence="2" id="KW-1185">Reference proteome</keyword>
<proteinExistence type="predicted"/>
<name>F4PSC9_CACFS</name>
<dbReference type="EMBL" id="GL883010">
    <property type="protein sequence ID" value="EGG20675.1"/>
    <property type="molecule type" value="Genomic_DNA"/>
</dbReference>
<evidence type="ECO:0000313" key="2">
    <source>
        <dbReference type="Proteomes" id="UP000007797"/>
    </source>
</evidence>
<reference evidence="2" key="1">
    <citation type="journal article" date="2011" name="Genome Res.">
        <title>Phylogeny-wide analysis of social amoeba genomes highlights ancient origins for complex intercellular communication.</title>
        <authorList>
            <person name="Heidel A.J."/>
            <person name="Lawal H.M."/>
            <person name="Felder M."/>
            <person name="Schilde C."/>
            <person name="Helps N.R."/>
            <person name="Tunggal B."/>
            <person name="Rivero F."/>
            <person name="John U."/>
            <person name="Schleicher M."/>
            <person name="Eichinger L."/>
            <person name="Platzer M."/>
            <person name="Noegel A.A."/>
            <person name="Schaap P."/>
            <person name="Gloeckner G."/>
        </authorList>
    </citation>
    <scope>NUCLEOTIDE SEQUENCE [LARGE SCALE GENOMIC DNA]</scope>
    <source>
        <strain evidence="2">SH3</strain>
    </source>
</reference>
<organism evidence="1 2">
    <name type="scientific">Cavenderia fasciculata</name>
    <name type="common">Slime mold</name>
    <name type="synonym">Dictyostelium fasciculatum</name>
    <dbReference type="NCBI Taxonomy" id="261658"/>
    <lineage>
        <taxon>Eukaryota</taxon>
        <taxon>Amoebozoa</taxon>
        <taxon>Evosea</taxon>
        <taxon>Eumycetozoa</taxon>
        <taxon>Dictyostelia</taxon>
        <taxon>Acytosteliales</taxon>
        <taxon>Cavenderiaceae</taxon>
        <taxon>Cavenderia</taxon>
    </lineage>
</organism>
<dbReference type="GeneID" id="14873645"/>
<dbReference type="RefSeq" id="XP_004358525.1">
    <property type="nucleotide sequence ID" value="XM_004358468.1"/>
</dbReference>
<evidence type="ECO:0000313" key="1">
    <source>
        <dbReference type="EMBL" id="EGG20675.1"/>
    </source>
</evidence>
<dbReference type="AlphaFoldDB" id="F4PSC9"/>
<dbReference type="Proteomes" id="UP000007797">
    <property type="component" value="Unassembled WGS sequence"/>
</dbReference>
<accession>F4PSC9</accession>
<dbReference type="KEGG" id="dfa:DFA_00536"/>
<protein>
    <submittedName>
        <fullName evidence="1">Uncharacterized protein</fullName>
    </submittedName>
</protein>